<dbReference type="InterPro" id="IPR057589">
    <property type="entry name" value="GT_PLOD"/>
</dbReference>
<evidence type="ECO:0000259" key="2">
    <source>
        <dbReference type="Pfam" id="PF25342"/>
    </source>
</evidence>
<feature type="transmembrane region" description="Helical" evidence="1">
    <location>
        <begin position="225"/>
        <end position="241"/>
    </location>
</feature>
<accession>A0A6C0L329</accession>
<feature type="domain" description="PLOD1-3-like GT" evidence="2">
    <location>
        <begin position="5"/>
        <end position="169"/>
    </location>
</feature>
<feature type="transmembrane region" description="Helical" evidence="1">
    <location>
        <begin position="202"/>
        <end position="219"/>
    </location>
</feature>
<keyword evidence="1" id="KW-0812">Transmembrane</keyword>
<organism evidence="3">
    <name type="scientific">viral metagenome</name>
    <dbReference type="NCBI Taxonomy" id="1070528"/>
    <lineage>
        <taxon>unclassified sequences</taxon>
        <taxon>metagenomes</taxon>
        <taxon>organismal metagenomes</taxon>
    </lineage>
</organism>
<evidence type="ECO:0000256" key="1">
    <source>
        <dbReference type="SAM" id="Phobius"/>
    </source>
</evidence>
<dbReference type="Pfam" id="PF25342">
    <property type="entry name" value="GT_PLOD"/>
    <property type="match status" value="1"/>
</dbReference>
<keyword evidence="1" id="KW-0472">Membrane</keyword>
<reference evidence="3" key="1">
    <citation type="journal article" date="2020" name="Nature">
        <title>Giant virus diversity and host interactions through global metagenomics.</title>
        <authorList>
            <person name="Schulz F."/>
            <person name="Roux S."/>
            <person name="Paez-Espino D."/>
            <person name="Jungbluth S."/>
            <person name="Walsh D.A."/>
            <person name="Denef V.J."/>
            <person name="McMahon K.D."/>
            <person name="Konstantinidis K.T."/>
            <person name="Eloe-Fadrosh E.A."/>
            <person name="Kyrpides N.C."/>
            <person name="Woyke T."/>
        </authorList>
    </citation>
    <scope>NUCLEOTIDE SEQUENCE</scope>
    <source>
        <strain evidence="3">GVMAG-S-ERX555907-63</strain>
    </source>
</reference>
<proteinExistence type="predicted"/>
<protein>
    <recommendedName>
        <fullName evidence="2">PLOD1-3-like GT domain-containing protein</fullName>
    </recommendedName>
</protein>
<name>A0A6C0L329_9ZZZZ</name>
<dbReference type="CDD" id="cd22997">
    <property type="entry name" value="GT_LH"/>
    <property type="match status" value="1"/>
</dbReference>
<keyword evidence="1" id="KW-1133">Transmembrane helix</keyword>
<evidence type="ECO:0000313" key="3">
    <source>
        <dbReference type="EMBL" id="QHU23134.1"/>
    </source>
</evidence>
<dbReference type="AlphaFoldDB" id="A0A6C0L329"/>
<sequence length="246" mass="28457">MSFEIVTYANKSEGMFEKLLNNEFGVSIKVLGWNKKWEGFTDKVVGVLEFIETKNDEDIIVFIDGFDTKINKNPEHLISMFKKYDTKVLLSKQPNMMGKFITKTIFGDCKGNNIANSGLYMGYVKELKIYLNDTLKSKCKDDQRNFNISCKKYDFIKIDEEEKIFQNISPNTLNKNSNAIFVSYPGSLSFNRTIRALIEYSQFLYIHVLCLLLIGIILFPDYKKPLFYVGLFSLSLYILFADKSCI</sequence>
<dbReference type="EMBL" id="MN741024">
    <property type="protein sequence ID" value="QHU23134.1"/>
    <property type="molecule type" value="Genomic_DNA"/>
</dbReference>